<dbReference type="PANTHER" id="PTHR24121">
    <property type="entry name" value="NO MECHANORECEPTOR POTENTIAL C, ISOFORM D-RELATED"/>
    <property type="match status" value="1"/>
</dbReference>
<dbReference type="Pfam" id="PF00023">
    <property type="entry name" value="Ank"/>
    <property type="match status" value="1"/>
</dbReference>
<feature type="compositionally biased region" description="Basic and acidic residues" evidence="2">
    <location>
        <begin position="577"/>
        <end position="587"/>
    </location>
</feature>
<accession>A0A803LAC3</accession>
<feature type="region of interest" description="Disordered" evidence="2">
    <location>
        <begin position="568"/>
        <end position="587"/>
    </location>
</feature>
<proteinExistence type="predicted"/>
<evidence type="ECO:0000313" key="4">
    <source>
        <dbReference type="Proteomes" id="UP000596660"/>
    </source>
</evidence>
<sequence>QKILNLQDKNNPKYSLEVHLENAAKKGDVGFLKEARNKEIENGNYFVGQNSSGHDILHIAIRSEQYEFIEQVTKMLLPTSIIDKLINQRNNHGDTLFHVTAEVGNIHIFMLLLEFDESGKFYVRNFCPESAEVVDKNDGKTILHFLIDRVYSYQQGKKLLQVPQIGRLKDVKDNQENTPLDLAWKSNFKMARLLCHSSTTSTSHAHQPIDFDQMKKMKKRTLEEYGVIDGVTIRSIQEKISKYGINFLSSRDSKERNVLHNLMRLERRTPIKYDEYLDFIKQVVNTHPILSAQTDINGDTPIHILMQNSPDTKIYRSTTQSSTYDVTYTLLTKSSLPYELLVPFVYSFANDRGYANARKKEEEGYHMKYDDPLVVQNKEGNTPLHEALKANHILPALLLIDFYSDSSRTAFGLSNKLQWPRNVIKKVQNVNEEAAISRDQDGLTPIMRAVQVGGIDTVKILDELNPEASKIVDINGQTLWHKLVNQPSYMIEKFVNDIGKKYHLIDLFKIQNKEGKTPLHLALESRCFTHARLFLQCAPDEWSSTKRSEWMIKLLEIQDGDGITSGDRLSSISDLPQDGHSEANKEAKPLDWSVQNKDGNTPLHVALIKRKFKVAEWLVKQQPELVGVTNNDGNTPLHAAAALGDAKIFKVLLDESIQWQAWRLKNKEGNTPLHVAIINYNWDEIPKLLLEKYPELARVTNYSKETPLHLAIIKFPPFGNYSISITKIICCT</sequence>
<dbReference type="InterPro" id="IPR036770">
    <property type="entry name" value="Ankyrin_rpt-contain_sf"/>
</dbReference>
<dbReference type="EnsemblPlants" id="AUR62008812-RA">
    <property type="protein sequence ID" value="AUR62008812-RA:cds"/>
    <property type="gene ID" value="AUR62008812"/>
</dbReference>
<dbReference type="InterPro" id="IPR002110">
    <property type="entry name" value="Ankyrin_rpt"/>
</dbReference>
<keyword evidence="4" id="KW-1185">Reference proteome</keyword>
<dbReference type="SMART" id="SM00248">
    <property type="entry name" value="ANK"/>
    <property type="match status" value="9"/>
</dbReference>
<dbReference type="PANTHER" id="PTHR24121:SF21">
    <property type="entry name" value="ANKYRIN REPEAT FAMILY PROTEIN"/>
    <property type="match status" value="1"/>
</dbReference>
<reference evidence="3" key="2">
    <citation type="submission" date="2021-03" db="UniProtKB">
        <authorList>
            <consortium name="EnsemblPlants"/>
        </authorList>
    </citation>
    <scope>IDENTIFICATION</scope>
</reference>
<name>A0A803LAC3_CHEQI</name>
<dbReference type="Pfam" id="PF12796">
    <property type="entry name" value="Ank_2"/>
    <property type="match status" value="1"/>
</dbReference>
<evidence type="ECO:0000256" key="1">
    <source>
        <dbReference type="PROSITE-ProRule" id="PRU00023"/>
    </source>
</evidence>
<protein>
    <submittedName>
        <fullName evidence="3">Uncharacterized protein</fullName>
    </submittedName>
</protein>
<feature type="repeat" description="ANK" evidence="1">
    <location>
        <begin position="668"/>
        <end position="701"/>
    </location>
</feature>
<dbReference type="PROSITE" id="PS50297">
    <property type="entry name" value="ANK_REP_REGION"/>
    <property type="match status" value="2"/>
</dbReference>
<feature type="repeat" description="ANK" evidence="1">
    <location>
        <begin position="632"/>
        <end position="654"/>
    </location>
</feature>
<evidence type="ECO:0000256" key="2">
    <source>
        <dbReference type="SAM" id="MobiDB-lite"/>
    </source>
</evidence>
<reference evidence="3" key="1">
    <citation type="journal article" date="2017" name="Nature">
        <title>The genome of Chenopodium quinoa.</title>
        <authorList>
            <person name="Jarvis D.E."/>
            <person name="Ho Y.S."/>
            <person name="Lightfoot D.J."/>
            <person name="Schmoeckel S.M."/>
            <person name="Li B."/>
            <person name="Borm T.J.A."/>
            <person name="Ohyanagi H."/>
            <person name="Mineta K."/>
            <person name="Michell C.T."/>
            <person name="Saber N."/>
            <person name="Kharbatia N.M."/>
            <person name="Rupper R.R."/>
            <person name="Sharp A.R."/>
            <person name="Dally N."/>
            <person name="Boughton B.A."/>
            <person name="Woo Y.H."/>
            <person name="Gao G."/>
            <person name="Schijlen E.G.W.M."/>
            <person name="Guo X."/>
            <person name="Momin A.A."/>
            <person name="Negrao S."/>
            <person name="Al-Babili S."/>
            <person name="Gehring C."/>
            <person name="Roessner U."/>
            <person name="Jung C."/>
            <person name="Murphy K."/>
            <person name="Arold S.T."/>
            <person name="Gojobori T."/>
            <person name="van der Linden C.G."/>
            <person name="van Loo E.N."/>
            <person name="Jellen E.N."/>
            <person name="Maughan P.J."/>
            <person name="Tester M."/>
        </authorList>
    </citation>
    <scope>NUCLEOTIDE SEQUENCE [LARGE SCALE GENOMIC DNA]</scope>
    <source>
        <strain evidence="3">cv. PI 614886</strain>
    </source>
</reference>
<dbReference type="AlphaFoldDB" id="A0A803LAC3"/>
<keyword evidence="1" id="KW-0040">ANK repeat</keyword>
<dbReference type="SUPFAM" id="SSF48403">
    <property type="entry name" value="Ankyrin repeat"/>
    <property type="match status" value="2"/>
</dbReference>
<dbReference type="Proteomes" id="UP000596660">
    <property type="component" value="Unplaced"/>
</dbReference>
<evidence type="ECO:0000313" key="3">
    <source>
        <dbReference type="EnsemblPlants" id="AUR62008812-RA:cds"/>
    </source>
</evidence>
<dbReference type="Gene3D" id="1.25.40.20">
    <property type="entry name" value="Ankyrin repeat-containing domain"/>
    <property type="match status" value="4"/>
</dbReference>
<dbReference type="PROSITE" id="PS50088">
    <property type="entry name" value="ANK_REPEAT"/>
    <property type="match status" value="2"/>
</dbReference>
<dbReference type="Gramene" id="AUR62008812-RA">
    <property type="protein sequence ID" value="AUR62008812-RA:cds"/>
    <property type="gene ID" value="AUR62008812"/>
</dbReference>
<organism evidence="3 4">
    <name type="scientific">Chenopodium quinoa</name>
    <name type="common">Quinoa</name>
    <dbReference type="NCBI Taxonomy" id="63459"/>
    <lineage>
        <taxon>Eukaryota</taxon>
        <taxon>Viridiplantae</taxon>
        <taxon>Streptophyta</taxon>
        <taxon>Embryophyta</taxon>
        <taxon>Tracheophyta</taxon>
        <taxon>Spermatophyta</taxon>
        <taxon>Magnoliopsida</taxon>
        <taxon>eudicotyledons</taxon>
        <taxon>Gunneridae</taxon>
        <taxon>Pentapetalae</taxon>
        <taxon>Caryophyllales</taxon>
        <taxon>Chenopodiaceae</taxon>
        <taxon>Chenopodioideae</taxon>
        <taxon>Atripliceae</taxon>
        <taxon>Chenopodium</taxon>
    </lineage>
</organism>